<protein>
    <recommendedName>
        <fullName evidence="5">DUF4830 domain-containing protein</fullName>
    </recommendedName>
</protein>
<sequence length="134" mass="15195">MGMNKRAKVLFLLLFFLGLCFIMIAYVSLIWHPALPFESKSKREVTELLGENTGTIVKLTTEENVDWYGYGPQANEASAADAMKRAVTEKGWTFIQQEGAGYFFERGKEKMIITSQMWTGNYVLFRIPAGVLEP</sequence>
<dbReference type="OrthoDB" id="6194834at2"/>
<comment type="caution">
    <text evidence="2">The sequence shown here is derived from an EMBL/GenBank/DDBJ whole genome shotgun (WGS) entry which is preliminary data.</text>
</comment>
<gene>
    <name evidence="2" type="ORF">AA984_27540</name>
    <name evidence="1" type="ORF">BFO01nite_51920</name>
</gene>
<dbReference type="EMBL" id="LDCN01000013">
    <property type="protein sequence ID" value="KLH96037.1"/>
    <property type="molecule type" value="Genomic_DNA"/>
</dbReference>
<reference evidence="1 4" key="2">
    <citation type="submission" date="2019-06" db="EMBL/GenBank/DDBJ databases">
        <title>Whole genome shotgun sequence of Brevibacillus formosus NBRC 15716.</title>
        <authorList>
            <person name="Hosoyama A."/>
            <person name="Uohara A."/>
            <person name="Ohji S."/>
            <person name="Ichikawa N."/>
        </authorList>
    </citation>
    <scope>NUCLEOTIDE SEQUENCE [LARGE SCALE GENOMIC DNA]</scope>
    <source>
        <strain evidence="1 4">NBRC 15716</strain>
    </source>
</reference>
<evidence type="ECO:0000313" key="3">
    <source>
        <dbReference type="Proteomes" id="UP000035218"/>
    </source>
</evidence>
<organism evidence="2 3">
    <name type="scientific">Brevibacillus formosus</name>
    <dbReference type="NCBI Taxonomy" id="54913"/>
    <lineage>
        <taxon>Bacteria</taxon>
        <taxon>Bacillati</taxon>
        <taxon>Bacillota</taxon>
        <taxon>Bacilli</taxon>
        <taxon>Bacillales</taxon>
        <taxon>Paenibacillaceae</taxon>
        <taxon>Brevibacillus</taxon>
    </lineage>
</organism>
<dbReference type="RefSeq" id="WP_047074599.1">
    <property type="nucleotide sequence ID" value="NZ_LDCN01000013.1"/>
</dbReference>
<evidence type="ECO:0008006" key="5">
    <source>
        <dbReference type="Google" id="ProtNLM"/>
    </source>
</evidence>
<dbReference type="AlphaFoldDB" id="A0A837KDZ3"/>
<dbReference type="Proteomes" id="UP000319498">
    <property type="component" value="Unassembled WGS sequence"/>
</dbReference>
<dbReference type="GeneID" id="87588800"/>
<dbReference type="Proteomes" id="UP000035218">
    <property type="component" value="Unassembled WGS sequence"/>
</dbReference>
<evidence type="ECO:0000313" key="2">
    <source>
        <dbReference type="EMBL" id="KLH96037.1"/>
    </source>
</evidence>
<keyword evidence="4" id="KW-1185">Reference proteome</keyword>
<accession>A0A837KDZ3</accession>
<reference evidence="2 3" key="1">
    <citation type="submission" date="2015-05" db="EMBL/GenBank/DDBJ databases">
        <title>Genome sequencing project for genomic taxonomy and phylogenomics of Bacillus-like bacteria.</title>
        <authorList>
            <person name="Liu B."/>
            <person name="Wang J."/>
            <person name="Zhu Y."/>
            <person name="Liu G."/>
            <person name="Chen Q."/>
            <person name="Chen Z."/>
            <person name="Lan J."/>
            <person name="Che J."/>
            <person name="Ge C."/>
            <person name="Shi H."/>
            <person name="Pan Z."/>
            <person name="Liu X."/>
        </authorList>
    </citation>
    <scope>NUCLEOTIDE SEQUENCE [LARGE SCALE GENOMIC DNA]</scope>
    <source>
        <strain evidence="2 3">DSM 9885</strain>
    </source>
</reference>
<evidence type="ECO:0000313" key="1">
    <source>
        <dbReference type="EMBL" id="GED61060.1"/>
    </source>
</evidence>
<proteinExistence type="predicted"/>
<name>A0A837KDZ3_9BACL</name>
<evidence type="ECO:0000313" key="4">
    <source>
        <dbReference type="Proteomes" id="UP000319498"/>
    </source>
</evidence>
<dbReference type="EMBL" id="BJOL01000039">
    <property type="protein sequence ID" value="GED61060.1"/>
    <property type="molecule type" value="Genomic_DNA"/>
</dbReference>